<dbReference type="Pfam" id="PF01266">
    <property type="entry name" value="DAO"/>
    <property type="match status" value="1"/>
</dbReference>
<feature type="domain" description="FAD dependent oxidoreductase" evidence="2">
    <location>
        <begin position="7"/>
        <end position="350"/>
    </location>
</feature>
<dbReference type="EMBL" id="LT796768">
    <property type="protein sequence ID" value="SKB06266.1"/>
    <property type="molecule type" value="Genomic_DNA"/>
</dbReference>
<evidence type="ECO:0000256" key="1">
    <source>
        <dbReference type="ARBA" id="ARBA00023002"/>
    </source>
</evidence>
<evidence type="ECO:0000313" key="3">
    <source>
        <dbReference type="EMBL" id="SKB06266.1"/>
    </source>
</evidence>
<dbReference type="STRING" id="1736691.SAMN06295964_1243"/>
<keyword evidence="4" id="KW-1185">Reference proteome</keyword>
<dbReference type="GO" id="GO:0016491">
    <property type="term" value="F:oxidoreductase activity"/>
    <property type="evidence" value="ECO:0007669"/>
    <property type="project" value="UniProtKB-KW"/>
</dbReference>
<dbReference type="SUPFAM" id="SSF51905">
    <property type="entry name" value="FAD/NAD(P)-binding domain"/>
    <property type="match status" value="1"/>
</dbReference>
<dbReference type="InterPro" id="IPR006076">
    <property type="entry name" value="FAD-dep_OxRdtase"/>
</dbReference>
<proteinExistence type="predicted"/>
<dbReference type="Proteomes" id="UP000191040">
    <property type="component" value="Chromosome I"/>
</dbReference>
<evidence type="ECO:0000313" key="4">
    <source>
        <dbReference type="Proteomes" id="UP000191040"/>
    </source>
</evidence>
<dbReference type="AlphaFoldDB" id="A0A1T4YX03"/>
<dbReference type="OrthoDB" id="9806257at2"/>
<gene>
    <name evidence="3" type="ORF">SAMN06295964_1243</name>
</gene>
<organism evidence="3 4">
    <name type="scientific">Aeromicrobium choanae</name>
    <dbReference type="NCBI Taxonomy" id="1736691"/>
    <lineage>
        <taxon>Bacteria</taxon>
        <taxon>Bacillati</taxon>
        <taxon>Actinomycetota</taxon>
        <taxon>Actinomycetes</taxon>
        <taxon>Propionibacteriales</taxon>
        <taxon>Nocardioidaceae</taxon>
        <taxon>Aeromicrobium</taxon>
    </lineage>
</organism>
<sequence>MTQSEFDVIVVGGGIAGVSIASELSADRSVCLVEMESSLAFHTTGRSAATFLETYGGPNIRALTTGSREFLTRPPAEFEQILMTPRPLLQFAKQGRESVIEELHADVLPLVPDAELVDEARMMELFPLLRPGFSNVGMYEPGAMELDVLAIHGGYVRTARQNGAEIHKSARVERIERGDDDRWSVTTSDGEARRAPLVVNAAGAWADVIARTAGVREIGLRPLLRTIFMVSSPGGATTKDLPILGDIDQAFYVKPEGEQFLCSPADETPSDPKDAKPDSLEISRAIDEVNDATTIGVKGVSTSWGGLRSFVPDRNFVVGEDPEAPGFFWFAGQGGYGIQTAPATARLGAALARGEQAPKDLVDRGLDPAALVPHRPGMLVDAGH</sequence>
<protein>
    <submittedName>
        <fullName evidence="3">D-arginine dehydrogenase</fullName>
    </submittedName>
</protein>
<name>A0A1T4YX03_9ACTN</name>
<evidence type="ECO:0000259" key="2">
    <source>
        <dbReference type="Pfam" id="PF01266"/>
    </source>
</evidence>
<dbReference type="RefSeq" id="WP_078699345.1">
    <property type="nucleotide sequence ID" value="NZ_LT796768.1"/>
</dbReference>
<keyword evidence="1" id="KW-0560">Oxidoreductase</keyword>
<reference evidence="4" key="1">
    <citation type="submission" date="2017-02" db="EMBL/GenBank/DDBJ databases">
        <authorList>
            <person name="Varghese N."/>
            <person name="Submissions S."/>
        </authorList>
    </citation>
    <scope>NUCLEOTIDE SEQUENCE [LARGE SCALE GENOMIC DNA]</scope>
    <source>
        <strain evidence="4">9H-4</strain>
    </source>
</reference>
<dbReference type="PANTHER" id="PTHR13847">
    <property type="entry name" value="SARCOSINE DEHYDROGENASE-RELATED"/>
    <property type="match status" value="1"/>
</dbReference>
<accession>A0A1T4YX03</accession>
<dbReference type="PANTHER" id="PTHR13847:SF287">
    <property type="entry name" value="FAD-DEPENDENT OXIDOREDUCTASE DOMAIN-CONTAINING PROTEIN 1"/>
    <property type="match status" value="1"/>
</dbReference>
<dbReference type="InterPro" id="IPR036188">
    <property type="entry name" value="FAD/NAD-bd_sf"/>
</dbReference>
<dbReference type="Gene3D" id="3.50.50.60">
    <property type="entry name" value="FAD/NAD(P)-binding domain"/>
    <property type="match status" value="1"/>
</dbReference>
<dbReference type="Gene3D" id="3.30.9.10">
    <property type="entry name" value="D-Amino Acid Oxidase, subunit A, domain 2"/>
    <property type="match status" value="1"/>
</dbReference>
<dbReference type="GO" id="GO:0005737">
    <property type="term" value="C:cytoplasm"/>
    <property type="evidence" value="ECO:0007669"/>
    <property type="project" value="TreeGrafter"/>
</dbReference>